<protein>
    <recommendedName>
        <fullName evidence="4">RRM domain-containing protein</fullName>
    </recommendedName>
</protein>
<feature type="compositionally biased region" description="Basic and acidic residues" evidence="1">
    <location>
        <begin position="157"/>
        <end position="166"/>
    </location>
</feature>
<feature type="compositionally biased region" description="Low complexity" evidence="1">
    <location>
        <begin position="111"/>
        <end position="128"/>
    </location>
</feature>
<feature type="compositionally biased region" description="Acidic residues" evidence="1">
    <location>
        <begin position="277"/>
        <end position="310"/>
    </location>
</feature>
<proteinExistence type="predicted"/>
<name>A0AAN8NK89_POLSC</name>
<dbReference type="SUPFAM" id="SSF54928">
    <property type="entry name" value="RNA-binding domain, RBD"/>
    <property type="match status" value="1"/>
</dbReference>
<dbReference type="AlphaFoldDB" id="A0AAN8NK89"/>
<reference evidence="2 3" key="1">
    <citation type="submission" date="2023-10" db="EMBL/GenBank/DDBJ databases">
        <title>Genomes of two closely related lineages of the louse Polyplax serrata with different host specificities.</title>
        <authorList>
            <person name="Martinu J."/>
            <person name="Tarabai H."/>
            <person name="Stefka J."/>
            <person name="Hypsa V."/>
        </authorList>
    </citation>
    <scope>NUCLEOTIDE SEQUENCE [LARGE SCALE GENOMIC DNA]</scope>
    <source>
        <strain evidence="2">HR10_N</strain>
    </source>
</reference>
<gene>
    <name evidence="2" type="ORF">RUM43_012187</name>
</gene>
<dbReference type="GO" id="GO:0003676">
    <property type="term" value="F:nucleic acid binding"/>
    <property type="evidence" value="ECO:0007669"/>
    <property type="project" value="InterPro"/>
</dbReference>
<dbReference type="InterPro" id="IPR035979">
    <property type="entry name" value="RBD_domain_sf"/>
</dbReference>
<feature type="compositionally biased region" description="Basic and acidic residues" evidence="1">
    <location>
        <begin position="419"/>
        <end position="428"/>
    </location>
</feature>
<dbReference type="Gene3D" id="3.30.70.330">
    <property type="match status" value="1"/>
</dbReference>
<feature type="region of interest" description="Disordered" evidence="1">
    <location>
        <begin position="1"/>
        <end position="460"/>
    </location>
</feature>
<evidence type="ECO:0000313" key="3">
    <source>
        <dbReference type="Proteomes" id="UP001372834"/>
    </source>
</evidence>
<feature type="compositionally biased region" description="Basic and acidic residues" evidence="1">
    <location>
        <begin position="435"/>
        <end position="460"/>
    </location>
</feature>
<feature type="compositionally biased region" description="Acidic residues" evidence="1">
    <location>
        <begin position="328"/>
        <end position="351"/>
    </location>
</feature>
<dbReference type="EMBL" id="JAWJWE010000040">
    <property type="protein sequence ID" value="KAK6619430.1"/>
    <property type="molecule type" value="Genomic_DNA"/>
</dbReference>
<dbReference type="Proteomes" id="UP001372834">
    <property type="component" value="Unassembled WGS sequence"/>
</dbReference>
<feature type="compositionally biased region" description="Basic and acidic residues" evidence="1">
    <location>
        <begin position="199"/>
        <end position="208"/>
    </location>
</feature>
<sequence>MTKAVAVKENQKKKNNIPKVNMKQEKTPNKGKLKNAIAKTPETMVQKTSPKGLKKQLNAENQEKSKMNKNQTPLKKKGPVTPVNGFSKQNGSPVKKGQENQGTPGNKKGKGQNQGAQVQNVNGQQKKATNFHIPDEVFFSLSKSQRRRLKRKRKRELLKQQDEGKNDSATNYIPLTLGDTKPPYVGKLTKSAKRRLRRERLASEKSLETSKGNAQPNNQEKQNVGGKPAKQAKKEAGNKKAKKGKMNTKNEEEDEEDDDDDDEDDEDFNEIMKEMGGDEDDDDDDDDDEDGDEDEEEEDDEDVEDDEDELAVMLGDKKAKGKKKTGQDDEDDEDDDDDDDDDDEDEDEDGDFIMQESKVKKAKQNSKKSKDDDGDDEDVDEEEDDDEEDDDDEDDDEEEEEEEEEELGISLKNTKKGGKKEGEKEAPKGAKQKSKQKEGKKEKNKGDGADKSGTESKEKEYEELTLFLANIEYNTTVQQLEDFVKGAVDADDIESIVRPQKFGKPKSFAFLKLKNNEAYEVSMGAFLGRLPRM</sequence>
<comment type="caution">
    <text evidence="2">The sequence shown here is derived from an EMBL/GenBank/DDBJ whole genome shotgun (WGS) entry which is preliminary data.</text>
</comment>
<evidence type="ECO:0000256" key="1">
    <source>
        <dbReference type="SAM" id="MobiDB-lite"/>
    </source>
</evidence>
<organism evidence="2 3">
    <name type="scientific">Polyplax serrata</name>
    <name type="common">Common mouse louse</name>
    <dbReference type="NCBI Taxonomy" id="468196"/>
    <lineage>
        <taxon>Eukaryota</taxon>
        <taxon>Metazoa</taxon>
        <taxon>Ecdysozoa</taxon>
        <taxon>Arthropoda</taxon>
        <taxon>Hexapoda</taxon>
        <taxon>Insecta</taxon>
        <taxon>Pterygota</taxon>
        <taxon>Neoptera</taxon>
        <taxon>Paraneoptera</taxon>
        <taxon>Psocodea</taxon>
        <taxon>Troctomorpha</taxon>
        <taxon>Phthiraptera</taxon>
        <taxon>Anoplura</taxon>
        <taxon>Polyplacidae</taxon>
        <taxon>Polyplax</taxon>
    </lineage>
</organism>
<accession>A0AAN8NK89</accession>
<evidence type="ECO:0000313" key="2">
    <source>
        <dbReference type="EMBL" id="KAK6619430.1"/>
    </source>
</evidence>
<evidence type="ECO:0008006" key="4">
    <source>
        <dbReference type="Google" id="ProtNLM"/>
    </source>
</evidence>
<feature type="compositionally biased region" description="Acidic residues" evidence="1">
    <location>
        <begin position="251"/>
        <end position="269"/>
    </location>
</feature>
<feature type="compositionally biased region" description="Acidic residues" evidence="1">
    <location>
        <begin position="372"/>
        <end position="407"/>
    </location>
</feature>
<dbReference type="InterPro" id="IPR012677">
    <property type="entry name" value="Nucleotide-bd_a/b_plait_sf"/>
</dbReference>
<feature type="compositionally biased region" description="Basic residues" evidence="1">
    <location>
        <begin position="144"/>
        <end position="156"/>
    </location>
</feature>
<feature type="compositionally biased region" description="Polar residues" evidence="1">
    <location>
        <begin position="209"/>
        <end position="222"/>
    </location>
</feature>